<evidence type="ECO:0000256" key="3">
    <source>
        <dbReference type="ARBA" id="ARBA00022448"/>
    </source>
</evidence>
<comment type="subunit">
    <text evidence="2">Homotrimer.</text>
</comment>
<dbReference type="AlphaFoldDB" id="A0A228IJ38"/>
<dbReference type="CDD" id="cd00342">
    <property type="entry name" value="gram_neg_porins"/>
    <property type="match status" value="1"/>
</dbReference>
<evidence type="ECO:0000256" key="11">
    <source>
        <dbReference type="SAM" id="SignalP"/>
    </source>
</evidence>
<evidence type="ECO:0000259" key="12">
    <source>
        <dbReference type="Pfam" id="PF13609"/>
    </source>
</evidence>
<evidence type="ECO:0000313" key="14">
    <source>
        <dbReference type="Proteomes" id="UP000214600"/>
    </source>
</evidence>
<comment type="caution">
    <text evidence="13">The sequence shown here is derived from an EMBL/GenBank/DDBJ whole genome shotgun (WGS) entry which is preliminary data.</text>
</comment>
<name>A0A228IJ38_9BURK</name>
<dbReference type="InterPro" id="IPR002299">
    <property type="entry name" value="Porin_Neis"/>
</dbReference>
<evidence type="ECO:0000256" key="5">
    <source>
        <dbReference type="ARBA" id="ARBA00022692"/>
    </source>
</evidence>
<dbReference type="GO" id="GO:0046930">
    <property type="term" value="C:pore complex"/>
    <property type="evidence" value="ECO:0007669"/>
    <property type="project" value="UniProtKB-KW"/>
</dbReference>
<dbReference type="InterPro" id="IPR023614">
    <property type="entry name" value="Porin_dom_sf"/>
</dbReference>
<dbReference type="Pfam" id="PF13609">
    <property type="entry name" value="Porin_4"/>
    <property type="match status" value="1"/>
</dbReference>
<organism evidence="13 14">
    <name type="scientific">Burkholderia aenigmatica</name>
    <dbReference type="NCBI Taxonomy" id="2015348"/>
    <lineage>
        <taxon>Bacteria</taxon>
        <taxon>Pseudomonadati</taxon>
        <taxon>Pseudomonadota</taxon>
        <taxon>Betaproteobacteria</taxon>
        <taxon>Burkholderiales</taxon>
        <taxon>Burkholderiaceae</taxon>
        <taxon>Burkholderia</taxon>
        <taxon>Burkholderia cepacia complex</taxon>
    </lineage>
</organism>
<keyword evidence="9" id="KW-0472">Membrane</keyword>
<reference evidence="13 14" key="2">
    <citation type="submission" date="2017-08" db="EMBL/GenBank/DDBJ databases">
        <title>WGS of novel Burkholderia cepaca complex species.</title>
        <authorList>
            <person name="Lipuma J."/>
            <person name="Spilker T."/>
        </authorList>
    </citation>
    <scope>NUCLEOTIDE SEQUENCE [LARGE SCALE GENOMIC DNA]</scope>
    <source>
        <strain evidence="13 14">AU17325</strain>
    </source>
</reference>
<dbReference type="InterPro" id="IPR033900">
    <property type="entry name" value="Gram_neg_porin_domain"/>
</dbReference>
<sequence>MKINGIIAAAATASFAIAAHAQNSVTLYGTIDNGVNYVSNMGGGKAIQAVSGTLYGNRLGFRGSEDLGGGLKAIFTLENGYDANTGRLGQGGLMFGRQAFVGLTGAFGTVTLGRQYDELSGEYLGLLAAGCNFTGYLGAHAADVDNLNDTARINNAIKYKTPDFNGFSMAALYGFGGVPGSFSANRAISVGARYERGPLTLDAAYETVNNPAVTLWGASANAAPNAAFSTALPTPIWGGYQSASRLQIFGAGGSYAVGNATFRFVYTNTRFQDIVQTLNTRYRGKAAFDNYEANVTYLVTPAVSLGAAYTYTAAPDAKYQQFNVGAQYFLSKRTTLYMVGIYQHASGLDSYGRQAVAQVNQTTPSSTANQLLMRLGLLVKF</sequence>
<dbReference type="Proteomes" id="UP000214600">
    <property type="component" value="Unassembled WGS sequence"/>
</dbReference>
<dbReference type="RefSeq" id="WP_089452375.1">
    <property type="nucleotide sequence ID" value="NZ_NKFA01000008.1"/>
</dbReference>
<dbReference type="OrthoDB" id="8982743at2"/>
<gene>
    <name evidence="13" type="ORF">CFB84_24745</name>
</gene>
<protein>
    <submittedName>
        <fullName evidence="13">Porin</fullName>
    </submittedName>
</protein>
<dbReference type="GO" id="GO:0009279">
    <property type="term" value="C:cell outer membrane"/>
    <property type="evidence" value="ECO:0007669"/>
    <property type="project" value="UniProtKB-SubCell"/>
</dbReference>
<evidence type="ECO:0000256" key="9">
    <source>
        <dbReference type="ARBA" id="ARBA00023136"/>
    </source>
</evidence>
<keyword evidence="6 11" id="KW-0732">Signal</keyword>
<evidence type="ECO:0000256" key="7">
    <source>
        <dbReference type="ARBA" id="ARBA00023065"/>
    </source>
</evidence>
<dbReference type="Gene3D" id="2.40.160.10">
    <property type="entry name" value="Porin"/>
    <property type="match status" value="1"/>
</dbReference>
<evidence type="ECO:0000256" key="8">
    <source>
        <dbReference type="ARBA" id="ARBA00023114"/>
    </source>
</evidence>
<keyword evidence="4" id="KW-1134">Transmembrane beta strand</keyword>
<evidence type="ECO:0000313" key="13">
    <source>
        <dbReference type="EMBL" id="OXI42424.1"/>
    </source>
</evidence>
<comment type="subcellular location">
    <subcellularLocation>
        <location evidence="1">Cell outer membrane</location>
        <topology evidence="1">Multi-pass membrane protein</topology>
    </subcellularLocation>
</comment>
<feature type="domain" description="Porin" evidence="12">
    <location>
        <begin position="8"/>
        <end position="340"/>
    </location>
</feature>
<reference evidence="14" key="1">
    <citation type="submission" date="2017-06" db="EMBL/GenBank/DDBJ databases">
        <authorList>
            <person name="LiPuma J."/>
            <person name="Spilker T."/>
        </authorList>
    </citation>
    <scope>NUCLEOTIDE SEQUENCE [LARGE SCALE GENOMIC DNA]</scope>
    <source>
        <strain evidence="14">AU17325</strain>
    </source>
</reference>
<keyword evidence="5" id="KW-0812">Transmembrane</keyword>
<keyword evidence="8" id="KW-0626">Porin</keyword>
<proteinExistence type="predicted"/>
<keyword evidence="10" id="KW-0998">Cell outer membrane</keyword>
<dbReference type="GO" id="GO:0034220">
    <property type="term" value="P:monoatomic ion transmembrane transport"/>
    <property type="evidence" value="ECO:0007669"/>
    <property type="project" value="InterPro"/>
</dbReference>
<dbReference type="EMBL" id="NKFA01000008">
    <property type="protein sequence ID" value="OXI42424.1"/>
    <property type="molecule type" value="Genomic_DNA"/>
</dbReference>
<dbReference type="SUPFAM" id="SSF56935">
    <property type="entry name" value="Porins"/>
    <property type="match status" value="1"/>
</dbReference>
<evidence type="ECO:0000256" key="2">
    <source>
        <dbReference type="ARBA" id="ARBA00011233"/>
    </source>
</evidence>
<dbReference type="PANTHER" id="PTHR34501:SF9">
    <property type="entry name" value="MAJOR OUTER MEMBRANE PROTEIN P.IA"/>
    <property type="match status" value="1"/>
</dbReference>
<dbReference type="PRINTS" id="PR00184">
    <property type="entry name" value="NEISSPPORIN"/>
</dbReference>
<evidence type="ECO:0000256" key="4">
    <source>
        <dbReference type="ARBA" id="ARBA00022452"/>
    </source>
</evidence>
<feature type="chain" id="PRO_5012285394" evidence="11">
    <location>
        <begin position="22"/>
        <end position="381"/>
    </location>
</feature>
<dbReference type="PANTHER" id="PTHR34501">
    <property type="entry name" value="PROTEIN YDDL-RELATED"/>
    <property type="match status" value="1"/>
</dbReference>
<evidence type="ECO:0000256" key="1">
    <source>
        <dbReference type="ARBA" id="ARBA00004571"/>
    </source>
</evidence>
<feature type="signal peptide" evidence="11">
    <location>
        <begin position="1"/>
        <end position="21"/>
    </location>
</feature>
<evidence type="ECO:0000256" key="6">
    <source>
        <dbReference type="ARBA" id="ARBA00022729"/>
    </source>
</evidence>
<keyword evidence="7" id="KW-0406">Ion transport</keyword>
<keyword evidence="3" id="KW-0813">Transport</keyword>
<dbReference type="InterPro" id="IPR001702">
    <property type="entry name" value="Porin_Gram-ve"/>
</dbReference>
<accession>A0A228IJ38</accession>
<dbReference type="GO" id="GO:0015288">
    <property type="term" value="F:porin activity"/>
    <property type="evidence" value="ECO:0007669"/>
    <property type="project" value="UniProtKB-KW"/>
</dbReference>
<evidence type="ECO:0000256" key="10">
    <source>
        <dbReference type="ARBA" id="ARBA00023237"/>
    </source>
</evidence>
<dbReference type="InterPro" id="IPR050298">
    <property type="entry name" value="Gram-neg_bact_OMP"/>
</dbReference>
<dbReference type="PRINTS" id="PR00182">
    <property type="entry name" value="ECOLNEIPORIN"/>
</dbReference>